<dbReference type="EMBL" id="DXCK01000120">
    <property type="protein sequence ID" value="HIZ02357.1"/>
    <property type="molecule type" value="Genomic_DNA"/>
</dbReference>
<reference evidence="1" key="2">
    <citation type="submission" date="2021-04" db="EMBL/GenBank/DDBJ databases">
        <authorList>
            <person name="Gilroy R."/>
        </authorList>
    </citation>
    <scope>NUCLEOTIDE SEQUENCE</scope>
    <source>
        <strain evidence="1">ChiHjej12B11-24981</strain>
    </source>
</reference>
<comment type="caution">
    <text evidence="1">The sequence shown here is derived from an EMBL/GenBank/DDBJ whole genome shotgun (WGS) entry which is preliminary data.</text>
</comment>
<organism evidence="1 2">
    <name type="scientific">Candidatus Bacteroides merdipullorum</name>
    <dbReference type="NCBI Taxonomy" id="2838474"/>
    <lineage>
        <taxon>Bacteria</taxon>
        <taxon>Pseudomonadati</taxon>
        <taxon>Bacteroidota</taxon>
        <taxon>Bacteroidia</taxon>
        <taxon>Bacteroidales</taxon>
        <taxon>Bacteroidaceae</taxon>
        <taxon>Bacteroides</taxon>
    </lineage>
</organism>
<gene>
    <name evidence="1" type="ORF">H9819_08955</name>
</gene>
<dbReference type="AlphaFoldDB" id="A0A9D2A7H6"/>
<accession>A0A9D2A7H6</accession>
<evidence type="ECO:0000313" key="1">
    <source>
        <dbReference type="EMBL" id="HIZ02357.1"/>
    </source>
</evidence>
<proteinExistence type="predicted"/>
<reference evidence="1" key="1">
    <citation type="journal article" date="2021" name="PeerJ">
        <title>Extensive microbial diversity within the chicken gut microbiome revealed by metagenomics and culture.</title>
        <authorList>
            <person name="Gilroy R."/>
            <person name="Ravi A."/>
            <person name="Getino M."/>
            <person name="Pursley I."/>
            <person name="Horton D.L."/>
            <person name="Alikhan N.F."/>
            <person name="Baker D."/>
            <person name="Gharbi K."/>
            <person name="Hall N."/>
            <person name="Watson M."/>
            <person name="Adriaenssens E.M."/>
            <person name="Foster-Nyarko E."/>
            <person name="Jarju S."/>
            <person name="Secka A."/>
            <person name="Antonio M."/>
            <person name="Oren A."/>
            <person name="Chaudhuri R.R."/>
            <person name="La Ragione R."/>
            <person name="Hildebrand F."/>
            <person name="Pallen M.J."/>
        </authorList>
    </citation>
    <scope>NUCLEOTIDE SEQUENCE</scope>
    <source>
        <strain evidence="1">ChiHjej12B11-24981</strain>
    </source>
</reference>
<dbReference type="Proteomes" id="UP000824023">
    <property type="component" value="Unassembled WGS sequence"/>
</dbReference>
<protein>
    <submittedName>
        <fullName evidence="1">Uncharacterized protein</fullName>
    </submittedName>
</protein>
<sequence length="57" mass="6254">MNREKTKTGFIFHRIQRAATRSTFARTLMLITAGLASLTACLLLGIACGEWLATVLD</sequence>
<evidence type="ECO:0000313" key="2">
    <source>
        <dbReference type="Proteomes" id="UP000824023"/>
    </source>
</evidence>
<name>A0A9D2A7H6_9BACE</name>